<protein>
    <submittedName>
        <fullName evidence="15">Myosin XVIIIAa</fullName>
    </submittedName>
</protein>
<feature type="compositionally biased region" description="Basic residues" evidence="12">
    <location>
        <begin position="2323"/>
        <end position="2333"/>
    </location>
</feature>
<evidence type="ECO:0000256" key="9">
    <source>
        <dbReference type="ARBA" id="ARBA00023175"/>
    </source>
</evidence>
<dbReference type="InterPro" id="IPR004009">
    <property type="entry name" value="SH3_Myosin"/>
</dbReference>
<feature type="coiled-coil region" evidence="11">
    <location>
        <begin position="1227"/>
        <end position="1611"/>
    </location>
</feature>
<evidence type="ECO:0000259" key="14">
    <source>
        <dbReference type="PROSITE" id="PS51844"/>
    </source>
</evidence>
<dbReference type="PRINTS" id="PR00193">
    <property type="entry name" value="MYOSINHEAVY"/>
</dbReference>
<keyword evidence="6 10" id="KW-0067">ATP-binding</keyword>
<feature type="compositionally biased region" description="Low complexity" evidence="12">
    <location>
        <begin position="2290"/>
        <end position="2322"/>
    </location>
</feature>
<feature type="domain" description="Myosin N-terminal SH3-like" evidence="14">
    <location>
        <begin position="341"/>
        <end position="393"/>
    </location>
</feature>
<dbReference type="Gene3D" id="3.30.70.1590">
    <property type="match status" value="1"/>
</dbReference>
<feature type="compositionally biased region" description="Basic and acidic residues" evidence="12">
    <location>
        <begin position="2363"/>
        <end position="2373"/>
    </location>
</feature>
<dbReference type="Gene3D" id="1.10.10.820">
    <property type="match status" value="1"/>
</dbReference>
<feature type="compositionally biased region" description="Polar residues" evidence="12">
    <location>
        <begin position="2204"/>
        <end position="2220"/>
    </location>
</feature>
<feature type="binding site" evidence="10">
    <location>
        <begin position="490"/>
        <end position="497"/>
    </location>
    <ligand>
        <name>ATP</name>
        <dbReference type="ChEBI" id="CHEBI:30616"/>
    </ligand>
</feature>
<feature type="compositionally biased region" description="Polar residues" evidence="12">
    <location>
        <begin position="2094"/>
        <end position="2103"/>
    </location>
</feature>
<dbReference type="Gene3D" id="3.40.850.10">
    <property type="entry name" value="Kinesin motor domain"/>
    <property type="match status" value="1"/>
</dbReference>
<organism evidence="15 16">
    <name type="scientific">Cyprinus carpio</name>
    <name type="common">Common carp</name>
    <dbReference type="NCBI Taxonomy" id="7962"/>
    <lineage>
        <taxon>Eukaryota</taxon>
        <taxon>Metazoa</taxon>
        <taxon>Chordata</taxon>
        <taxon>Craniata</taxon>
        <taxon>Vertebrata</taxon>
        <taxon>Euteleostomi</taxon>
        <taxon>Actinopterygii</taxon>
        <taxon>Neopterygii</taxon>
        <taxon>Teleostei</taxon>
        <taxon>Ostariophysi</taxon>
        <taxon>Cypriniformes</taxon>
        <taxon>Cyprinidae</taxon>
        <taxon>Cyprininae</taxon>
        <taxon>Cyprinus</taxon>
    </lineage>
</organism>
<evidence type="ECO:0000256" key="5">
    <source>
        <dbReference type="ARBA" id="ARBA00022741"/>
    </source>
</evidence>
<keyword evidence="5 10" id="KW-0547">Nucleotide-binding</keyword>
<keyword evidence="10" id="KW-0009">Actin-binding</keyword>
<keyword evidence="9 10" id="KW-0505">Motor protein</keyword>
<evidence type="ECO:0000256" key="11">
    <source>
        <dbReference type="SAM" id="Coils"/>
    </source>
</evidence>
<dbReference type="GO" id="GO:0005524">
    <property type="term" value="F:ATP binding"/>
    <property type="evidence" value="ECO:0007669"/>
    <property type="project" value="UniProtKB-UniRule"/>
</dbReference>
<proteinExistence type="inferred from homology"/>
<feature type="region of interest" description="Disordered" evidence="12">
    <location>
        <begin position="1823"/>
        <end position="1872"/>
    </location>
</feature>
<dbReference type="SUPFAM" id="SSF52540">
    <property type="entry name" value="P-loop containing nucleoside triphosphate hydrolases"/>
    <property type="match status" value="1"/>
</dbReference>
<dbReference type="FunFam" id="1.10.10.820:FF:000004">
    <property type="entry name" value="unconventional myosin-XVIIIa isoform X1"/>
    <property type="match status" value="1"/>
</dbReference>
<sequence>MSQSQTAVSGSTERHRGEPSTAVNPERPLTVDQRSSNSVNGRHGSVESDTLRRGLNLAHKAGSEEKPSTATSVPKTSRPLQAGSSVDGDALSVGLTSLMGRARTKEHRSRLRAAERKEPQEESKERIGETDTPSEEPQPSTPATSPPPRLDPFAPPVGFLPSKPNPLTPPAGFLPVTKPDPLAPPAGFIPAPKPNPSAQPTPKPDPLAPPAGFIPAPKPNPSTQLTPKPNPLAPPVGFVPVPKRDPFAPVAGFIPKPKVDPLAPPAGFIPVPWSIAVQKPEVHTACVSKLFSNACLLSRPMRETLQAEDPVAILQAAHEAASLSKVKTEEQLAAEKAWYNTEKVWLVHKDGFSLATQLKTEMGSLPEGKVKIRLEHDGTVLEVDEDDVEKANPLSYDRVEDLSSLLYLNESSILHSLRQRYGGNLIHTYAGPNLLVINPLSTPALYSEKVMQMFKGCRREETAPHIFAVAQSAYHQLLTTRQDQTIVLLGKSGSGKTTNSQHLLQYLVTIATGSGKVYSAEKWQAVYTVLEAFGNCSTTMNVNASRFSHIISLDFDQAGQVASASVQTMLLEKFRVTRRPEAESSFNVFYYLMAGADAALKTELHFNHFAGNSAFGLFPHSKSEDKQRAAQQFTKLQAAMKVLGISAEEQKTVWLILGAIYHLGAAGATKGKATAGRKQFARHEWAQKAAYLLGCSLEELSSGIFKTQGKGTLPRSSSVRQSTDDTDSSGNVSTAAECLEFMASGLYSELFTLIISLINRALKSSQHSLCSLLIVDTPGFQNPRQVKNQRGATFEELCHNYAQERLQTLFQERTFVRELERYKEENIEITLDDLEPSPSRSVAVVDQSSSQTLVRTLSRTDEARGLFWLMEEEVVQPGGSEETLLQRLFSYYGPAEGESTGHTVVLKSENTHHFLLGHSHGTDWVEYDTHGWLNLARLNPTPQNAANLLQNSQKKSISGMFVGRSSSVAVLSGSIAGLEGVSQLAMRRATGMRKTFTTGMAAVKKKSFCLQIKLQVDALLDTVRRSRVHFVHCLLPRAEVLRAAGSPEESYDPGLMQIDVALLRAQIRGFKLLDSLRIYRQGYPDHMVFSEFRRRFDILAPHLTKKLGRNYIVKDEKRAVEELLESLELEKSSYHMGLSRVFFRAGTVAKLEGQRDEHTRQNITLFQAACRGFLSRQAFKKRKIQDLAIRCVQKNIKKNRGVKDWPWWKLFTTVRPLVEVQLTEEQIRGKDEEIMHLKLKLEKVEKERNELRLTSDRLESRITELTAELSDERNSAESTSQLLETETSERLRLEKDMKDMQVKFDDVKKQMESMEMEIMEARLLQASELNGEVDNDGGEWRLKYERAIRDTEFTKKKLQQEMDDKVETEQQNKRHLERKLTDLQADHEESQRSVQQLKKKCQRLAAELQDTKLHLENQEGRNHELERKQRKFDVEKNQFHEELQKERNQREKLGRERDMLTGEVFTIRQQLQEKDTELCTVSLKVEQLESELQDLSSQESKEEASLAKVKKQLRDLEAKVKDQEEELDEQAGTIQMLEQAKLRLEMEMERLKQTHSKELDSKDEEVEDIRMSCSKKLKQMEVQLEEEYEDKQRVLKEKRDLESKLTMAQEQVGHRDVETEKRLRKDLKRTKVLLADAQMMLDHLKSNVPSKREIVALKNKLEESEFACAAAVKARKSMELEIEDLHIQMDDITKAKMALEEQISRLQREKNDLQSRFEEDQEDMNELMKKHKAAVAQSTRDLAQISDLQAQVEEAMKEKQEIQDKLHSLQSQLEFQEQSMVEKSLVSRQEAKIRELETKLEYERTQTKRLESLVTRLKENLEKMTEERDQRIASENREKDQNKRMQRQIRDTKEEMTELSKKEAEASRKKHELEMDIESLEAANQSLQADLKLAFKRIGDLQAAMEDEMETDDDDDLINSGDESDMDSEVEDRVDGVKSLLSKSKGSAKTLSDEGPQKTTRHTNAANADVKDIKEGKEGKEGKEEVKKDSDESRPLSVMSSLSYRKRSHQKDWNGGAGDDSSLFSTLREQPDMPDRLSLRKAKSKSTDRPQTGDDLDDRGSVISQAYSEAASRARKGLDRRWTKSSPEFDKESMVSSLAPSRTSTRRGIDQDDDAQSGVSSFSLRRSTSWMDDSRSDYGPTSTSMSQRSRSRSPGSTSVGSRISLARSTRLSEFGVRLNNDGVDDDDDVDSVSVAAYSPRSVGRSLSTPAQLRSSENTLDASDIKPVSHRNYLDPELEKAINEVLSFKPIKFKRRSLEDSDEEEERGGDAGQEEDRKSIKSLLQDKNDEGLGLSGSSLRRSASGSAVDSGRSGSSMSSFSSKSSKKKNKKKNRRSESDSSSNEGHTRRHSRQKEKRRSKSSRKKESGSSKSESDSESSSSSSASTVSYRSSNSVKRTPGQKDPDGGLESPDEERPPSKKEIKKQKKKVDSLVMKYLYKPDSD</sequence>
<evidence type="ECO:0000256" key="8">
    <source>
        <dbReference type="ARBA" id="ARBA00023123"/>
    </source>
</evidence>
<dbReference type="Gene3D" id="4.10.270.10">
    <property type="entry name" value="Myosin, subunit A"/>
    <property type="match status" value="1"/>
</dbReference>
<dbReference type="InterPro" id="IPR002928">
    <property type="entry name" value="Myosin_tail"/>
</dbReference>
<dbReference type="Gene3D" id="1.20.5.1160">
    <property type="entry name" value="Vasodilator-stimulated phosphoprotein"/>
    <property type="match status" value="1"/>
</dbReference>
<evidence type="ECO:0000259" key="13">
    <source>
        <dbReference type="PROSITE" id="PS51456"/>
    </source>
</evidence>
<dbReference type="Ensembl" id="ENSCCRT00015054231.1">
    <property type="protein sequence ID" value="ENSCCRP00015052473.1"/>
    <property type="gene ID" value="ENSCCRG00015021638.1"/>
</dbReference>
<feature type="compositionally biased region" description="Basic residues" evidence="12">
    <location>
        <begin position="2346"/>
        <end position="2362"/>
    </location>
</feature>
<keyword evidence="3" id="KW-0963">Cytoplasm</keyword>
<feature type="compositionally biased region" description="Basic and acidic residues" evidence="12">
    <location>
        <begin position="2029"/>
        <end position="2038"/>
    </location>
</feature>
<feature type="domain" description="Myosin motor" evidence="13">
    <location>
        <begin position="397"/>
        <end position="1156"/>
    </location>
</feature>
<dbReference type="SUPFAM" id="SSF90257">
    <property type="entry name" value="Myosin rod fragments"/>
    <property type="match status" value="1"/>
</dbReference>
<comment type="subcellular location">
    <subcellularLocation>
        <location evidence="1">Cytoplasm</location>
    </subcellularLocation>
</comment>
<dbReference type="GO" id="GO:0031032">
    <property type="term" value="P:actomyosin structure organization"/>
    <property type="evidence" value="ECO:0007669"/>
    <property type="project" value="TreeGrafter"/>
</dbReference>
<feature type="compositionally biased region" description="Basic and acidic residues" evidence="12">
    <location>
        <begin position="2076"/>
        <end position="2093"/>
    </location>
</feature>
<evidence type="ECO:0000256" key="4">
    <source>
        <dbReference type="ARBA" id="ARBA00022553"/>
    </source>
</evidence>
<feature type="compositionally biased region" description="Basic and acidic residues" evidence="12">
    <location>
        <begin position="1969"/>
        <end position="1994"/>
    </location>
</feature>
<feature type="compositionally biased region" description="Polar residues" evidence="12">
    <location>
        <begin position="68"/>
        <end position="84"/>
    </location>
</feature>
<gene>
    <name evidence="15" type="primary">myo18aa</name>
</gene>
<dbReference type="PANTHER" id="PTHR45615">
    <property type="entry name" value="MYOSIN HEAVY CHAIN, NON-MUSCLE"/>
    <property type="match status" value="1"/>
</dbReference>
<reference evidence="15" key="1">
    <citation type="submission" date="2025-08" db="UniProtKB">
        <authorList>
            <consortium name="Ensembl"/>
        </authorList>
    </citation>
    <scope>IDENTIFICATION</scope>
</reference>
<keyword evidence="4" id="KW-0597">Phosphoprotein</keyword>
<keyword evidence="7 11" id="KW-0175">Coiled coil</keyword>
<dbReference type="GO" id="GO:0048731">
    <property type="term" value="P:system development"/>
    <property type="evidence" value="ECO:0007669"/>
    <property type="project" value="UniProtKB-ARBA"/>
</dbReference>
<feature type="compositionally biased region" description="Low complexity" evidence="12">
    <location>
        <begin position="1938"/>
        <end position="1950"/>
    </location>
</feature>
<dbReference type="GO" id="GO:0016460">
    <property type="term" value="C:myosin II complex"/>
    <property type="evidence" value="ECO:0007669"/>
    <property type="project" value="TreeGrafter"/>
</dbReference>
<dbReference type="InterPro" id="IPR036961">
    <property type="entry name" value="Kinesin_motor_dom_sf"/>
</dbReference>
<feature type="compositionally biased region" description="Basic and acidic residues" evidence="12">
    <location>
        <begin position="112"/>
        <end position="129"/>
    </location>
</feature>
<dbReference type="Gene3D" id="1.20.120.720">
    <property type="entry name" value="Myosin VI head, motor domain, U50 subdomain"/>
    <property type="match status" value="1"/>
</dbReference>
<dbReference type="Proteomes" id="UP000694700">
    <property type="component" value="Unplaced"/>
</dbReference>
<feature type="region of interest" description="Disordered" evidence="12">
    <location>
        <begin position="2252"/>
        <end position="2427"/>
    </location>
</feature>
<dbReference type="InterPro" id="IPR001609">
    <property type="entry name" value="Myosin_head_motor_dom-like"/>
</dbReference>
<dbReference type="PANTHER" id="PTHR45615:SF13">
    <property type="entry name" value="UNCONVENTIONAL MYOSIN-XVIIIA"/>
    <property type="match status" value="1"/>
</dbReference>
<dbReference type="GO" id="GO:0003774">
    <property type="term" value="F:cytoskeletal motor activity"/>
    <property type="evidence" value="ECO:0007669"/>
    <property type="project" value="UniProtKB-UniRule"/>
</dbReference>
<dbReference type="Gene3D" id="1.20.58.530">
    <property type="match status" value="1"/>
</dbReference>
<feature type="compositionally biased region" description="Polar residues" evidence="12">
    <location>
        <begin position="2117"/>
        <end position="2131"/>
    </location>
</feature>
<feature type="compositionally biased region" description="Basic residues" evidence="12">
    <location>
        <begin position="102"/>
        <end position="111"/>
    </location>
</feature>
<evidence type="ECO:0000256" key="10">
    <source>
        <dbReference type="PROSITE-ProRule" id="PRU00782"/>
    </source>
</evidence>
<dbReference type="GO" id="GO:0051015">
    <property type="term" value="F:actin filament binding"/>
    <property type="evidence" value="ECO:0007669"/>
    <property type="project" value="TreeGrafter"/>
</dbReference>
<evidence type="ECO:0000256" key="6">
    <source>
        <dbReference type="ARBA" id="ARBA00022840"/>
    </source>
</evidence>
<dbReference type="PROSITE" id="PS51844">
    <property type="entry name" value="SH3_LIKE"/>
    <property type="match status" value="1"/>
</dbReference>
<feature type="compositionally biased region" description="Basic and acidic residues" evidence="12">
    <location>
        <begin position="2273"/>
        <end position="2289"/>
    </location>
</feature>
<dbReference type="GO" id="GO:0032982">
    <property type="term" value="C:myosin filament"/>
    <property type="evidence" value="ECO:0007669"/>
    <property type="project" value="TreeGrafter"/>
</dbReference>
<evidence type="ECO:0000256" key="7">
    <source>
        <dbReference type="ARBA" id="ARBA00023054"/>
    </source>
</evidence>
<dbReference type="InterPro" id="IPR036064">
    <property type="entry name" value="MYSc_Myo18"/>
</dbReference>
<feature type="region of interest" description="Disordered" evidence="12">
    <location>
        <begin position="2196"/>
        <end position="2232"/>
    </location>
</feature>
<feature type="compositionally biased region" description="Pro residues" evidence="12">
    <location>
        <begin position="191"/>
        <end position="209"/>
    </location>
</feature>
<dbReference type="GO" id="GO:0005737">
    <property type="term" value="C:cytoplasm"/>
    <property type="evidence" value="ECO:0007669"/>
    <property type="project" value="UniProtKB-SubCell"/>
</dbReference>
<feature type="compositionally biased region" description="Low complexity" evidence="12">
    <location>
        <begin position="2376"/>
        <end position="2393"/>
    </location>
</feature>
<evidence type="ECO:0000256" key="3">
    <source>
        <dbReference type="ARBA" id="ARBA00022490"/>
    </source>
</evidence>
<feature type="region of interest" description="Disordered" evidence="12">
    <location>
        <begin position="1904"/>
        <end position="2164"/>
    </location>
</feature>
<keyword evidence="8 10" id="KW-0518">Myosin</keyword>
<dbReference type="Pfam" id="PF00063">
    <property type="entry name" value="Myosin_head"/>
    <property type="match status" value="1"/>
</dbReference>
<dbReference type="SMART" id="SM00015">
    <property type="entry name" value="IQ"/>
    <property type="match status" value="1"/>
</dbReference>
<feature type="compositionally biased region" description="Acidic residues" evidence="12">
    <location>
        <begin position="1905"/>
        <end position="1930"/>
    </location>
</feature>
<dbReference type="Pfam" id="PF24556">
    <property type="entry name" value="SH3_Myosin-XVIIIa"/>
    <property type="match status" value="1"/>
</dbReference>
<feature type="compositionally biased region" description="Pro residues" evidence="12">
    <location>
        <begin position="144"/>
        <end position="155"/>
    </location>
</feature>
<dbReference type="PROSITE" id="PS50096">
    <property type="entry name" value="IQ"/>
    <property type="match status" value="1"/>
</dbReference>
<comment type="similarity">
    <text evidence="2 10">Belongs to the TRAFAC class myosin-kinesin ATPase superfamily. Myosin family.</text>
</comment>
<feature type="region of interest" description="Disordered" evidence="12">
    <location>
        <begin position="708"/>
        <end position="731"/>
    </location>
</feature>
<dbReference type="FunFam" id="3.40.850.10:FF:000020">
    <property type="entry name" value="unconventional myosin-XVIIIa isoform X1"/>
    <property type="match status" value="1"/>
</dbReference>
<dbReference type="InterPro" id="IPR057772">
    <property type="entry name" value="SH3_Myo18a"/>
</dbReference>
<dbReference type="SMART" id="SM00242">
    <property type="entry name" value="MYSc"/>
    <property type="match status" value="1"/>
</dbReference>
<dbReference type="InterPro" id="IPR000048">
    <property type="entry name" value="IQ_motif_EF-hand-BS"/>
</dbReference>
<evidence type="ECO:0000256" key="1">
    <source>
        <dbReference type="ARBA" id="ARBA00004496"/>
    </source>
</evidence>
<feature type="compositionally biased region" description="Polar residues" evidence="12">
    <location>
        <begin position="1"/>
        <end position="11"/>
    </location>
</feature>
<evidence type="ECO:0000313" key="15">
    <source>
        <dbReference type="Ensembl" id="ENSCCRP00015052473.1"/>
    </source>
</evidence>
<name>A0A8C1VJU9_CYPCA</name>
<dbReference type="CDD" id="cd01386">
    <property type="entry name" value="MYSc_Myo18"/>
    <property type="match status" value="1"/>
</dbReference>
<evidence type="ECO:0000256" key="12">
    <source>
        <dbReference type="SAM" id="MobiDB-lite"/>
    </source>
</evidence>
<feature type="region of interest" description="Disordered" evidence="12">
    <location>
        <begin position="1"/>
        <end position="224"/>
    </location>
</feature>
<evidence type="ECO:0000256" key="2">
    <source>
        <dbReference type="ARBA" id="ARBA00008314"/>
    </source>
</evidence>
<dbReference type="FunFam" id="4.10.270.10:FF:000002">
    <property type="entry name" value="unconventional myosin-XVIIIa isoform X1"/>
    <property type="match status" value="1"/>
</dbReference>
<dbReference type="InterPro" id="IPR027417">
    <property type="entry name" value="P-loop_NTPase"/>
</dbReference>
<dbReference type="Pfam" id="PF01576">
    <property type="entry name" value="Myosin_tail_1"/>
    <property type="match status" value="1"/>
</dbReference>
<evidence type="ECO:0000313" key="16">
    <source>
        <dbReference type="Proteomes" id="UP000694700"/>
    </source>
</evidence>
<feature type="compositionally biased region" description="Low complexity" evidence="12">
    <location>
        <begin position="2141"/>
        <end position="2162"/>
    </location>
</feature>
<accession>A0A8C1VJU9</accession>
<dbReference type="FunFam" id="1.20.58.530:FF:000011">
    <property type="entry name" value="unconventional myosin-XVIIIa isoform X2"/>
    <property type="match status" value="1"/>
</dbReference>
<comment type="caution">
    <text evidence="10">Lacks conserved residue(s) required for the propagation of feature annotation.</text>
</comment>
<dbReference type="PROSITE" id="PS51456">
    <property type="entry name" value="MYOSIN_MOTOR"/>
    <property type="match status" value="1"/>
</dbReference>